<dbReference type="Gene3D" id="3.90.1300.10">
    <property type="entry name" value="Amidase signature (AS) domain"/>
    <property type="match status" value="1"/>
</dbReference>
<dbReference type="NCBIfam" id="NF006169">
    <property type="entry name" value="PRK08310.1"/>
    <property type="match status" value="1"/>
</dbReference>
<name>D0KZ34_HALNC</name>
<dbReference type="eggNOG" id="COG0154">
    <property type="taxonomic scope" value="Bacteria"/>
</dbReference>
<dbReference type="EMBL" id="CP001801">
    <property type="protein sequence ID" value="ACX95707.1"/>
    <property type="molecule type" value="Genomic_DNA"/>
</dbReference>
<accession>D0KZ34</accession>
<evidence type="ECO:0000259" key="1">
    <source>
        <dbReference type="Pfam" id="PF01425"/>
    </source>
</evidence>
<dbReference type="AlphaFoldDB" id="D0KZ34"/>
<proteinExistence type="predicted"/>
<dbReference type="Proteomes" id="UP000009102">
    <property type="component" value="Chromosome"/>
</dbReference>
<dbReference type="PANTHER" id="PTHR46310">
    <property type="entry name" value="AMIDASE 1"/>
    <property type="match status" value="1"/>
</dbReference>
<dbReference type="InterPro" id="IPR036928">
    <property type="entry name" value="AS_sf"/>
</dbReference>
<dbReference type="OrthoDB" id="8872210at2"/>
<dbReference type="PANTHER" id="PTHR46310:SF7">
    <property type="entry name" value="AMIDASE 1"/>
    <property type="match status" value="1"/>
</dbReference>
<keyword evidence="3" id="KW-1185">Reference proteome</keyword>
<organism evidence="2 3">
    <name type="scientific">Halothiobacillus neapolitanus (strain ATCC 23641 / DSM 15147 / CIP 104769 / NCIMB 8539 / c2)</name>
    <name type="common">Thiobacillus neapolitanus</name>
    <dbReference type="NCBI Taxonomy" id="555778"/>
    <lineage>
        <taxon>Bacteria</taxon>
        <taxon>Pseudomonadati</taxon>
        <taxon>Pseudomonadota</taxon>
        <taxon>Gammaproteobacteria</taxon>
        <taxon>Chromatiales</taxon>
        <taxon>Halothiobacillaceae</taxon>
        <taxon>Halothiobacillus</taxon>
    </lineage>
</organism>
<feature type="domain" description="Amidase" evidence="1">
    <location>
        <begin position="19"/>
        <end position="188"/>
    </location>
</feature>
<dbReference type="SUPFAM" id="SSF75304">
    <property type="entry name" value="Amidase signature (AS) enzymes"/>
    <property type="match status" value="1"/>
</dbReference>
<reference evidence="2 3" key="1">
    <citation type="submission" date="2009-10" db="EMBL/GenBank/DDBJ databases">
        <title>Complete sequence of Halothiobacillus neapolitanus c2.</title>
        <authorList>
            <consortium name="US DOE Joint Genome Institute"/>
            <person name="Lucas S."/>
            <person name="Copeland A."/>
            <person name="Lapidus A."/>
            <person name="Glavina del Rio T."/>
            <person name="Tice H."/>
            <person name="Bruce D."/>
            <person name="Goodwin L."/>
            <person name="Pitluck S."/>
            <person name="Davenport K."/>
            <person name="Brettin T."/>
            <person name="Detter J.C."/>
            <person name="Han C."/>
            <person name="Tapia R."/>
            <person name="Larimer F."/>
            <person name="Land M."/>
            <person name="Hauser L."/>
            <person name="Kyrpides N."/>
            <person name="Mikhailova N."/>
            <person name="Kerfeld C."/>
            <person name="Cannon G."/>
            <person name="Heinhort S."/>
        </authorList>
    </citation>
    <scope>NUCLEOTIDE SEQUENCE [LARGE SCALE GENOMIC DNA]</scope>
    <source>
        <strain evidence="3">ATCC 23641 / c2</strain>
    </source>
</reference>
<dbReference type="STRING" id="555778.Hneap_0862"/>
<dbReference type="HOGENOM" id="CLU_009600_0_3_6"/>
<evidence type="ECO:0000313" key="3">
    <source>
        <dbReference type="Proteomes" id="UP000009102"/>
    </source>
</evidence>
<dbReference type="Pfam" id="PF01425">
    <property type="entry name" value="Amidase"/>
    <property type="match status" value="1"/>
</dbReference>
<dbReference type="InterPro" id="IPR023631">
    <property type="entry name" value="Amidase_dom"/>
</dbReference>
<protein>
    <submittedName>
        <fullName evidence="2">Amidase</fullName>
    </submittedName>
</protein>
<evidence type="ECO:0000313" key="2">
    <source>
        <dbReference type="EMBL" id="ACX95707.1"/>
    </source>
</evidence>
<dbReference type="KEGG" id="hna:Hneap_0862"/>
<dbReference type="RefSeq" id="WP_012823743.1">
    <property type="nucleotide sequence ID" value="NC_013422.1"/>
</dbReference>
<dbReference type="InterPro" id="IPR020556">
    <property type="entry name" value="Amidase_CS"/>
</dbReference>
<dbReference type="PROSITE" id="PS00571">
    <property type="entry name" value="AMIDASES"/>
    <property type="match status" value="1"/>
</dbReference>
<gene>
    <name evidence="2" type="ordered locus">Hneap_0862</name>
</gene>
<sequence length="391" mass="42005">MNIQQGVLQELNLSSVDTTDARLCGLRVGVKDLFDIAGIPTSAGNPDWLATHAVPEHTAPAVLQLMHAGAHIVAKTLTDELAYSLNGINTHYGTPINAASPERLPGGSSSGSAAMVAHGLADIGLGTDTGGSIRVPSSYNGLFGLRPTHGVISVEHMVGLAPSFDTVGWMTRDLGTLADVADVLLPEQQPIELKNLCILKPQIDCLEDWDLRASAWLATNGPLFESIHEVVVPRSLLQLASQTFRILQGAEIWHTHGAWVSEARPRFAADIRERMNWCQSITSVQIEQAARDRIEITQILSHWLDGEHTLAILPTTPGAAPLLTESAECLADYRVALMGLTALAGLSSRPQLHLPVLSDHGAPWGLSLIGHRNTDRSLIGLAHKFKGMVHD</sequence>